<feature type="compositionally biased region" description="Basic and acidic residues" evidence="1">
    <location>
        <begin position="429"/>
        <end position="446"/>
    </location>
</feature>
<name>D8LRZ4_ECTSI</name>
<dbReference type="Gene3D" id="1.20.5.190">
    <property type="match status" value="1"/>
</dbReference>
<proteinExistence type="predicted"/>
<feature type="compositionally biased region" description="Low complexity" evidence="1">
    <location>
        <begin position="451"/>
        <end position="463"/>
    </location>
</feature>
<dbReference type="InterPro" id="IPR000048">
    <property type="entry name" value="IQ_motif_EF-hand-BS"/>
</dbReference>
<organism evidence="2 3">
    <name type="scientific">Ectocarpus siliculosus</name>
    <name type="common">Brown alga</name>
    <name type="synonym">Conferva siliculosa</name>
    <dbReference type="NCBI Taxonomy" id="2880"/>
    <lineage>
        <taxon>Eukaryota</taxon>
        <taxon>Sar</taxon>
        <taxon>Stramenopiles</taxon>
        <taxon>Ochrophyta</taxon>
        <taxon>PX clade</taxon>
        <taxon>Phaeophyceae</taxon>
        <taxon>Ectocarpales</taxon>
        <taxon>Ectocarpaceae</taxon>
        <taxon>Ectocarpus</taxon>
    </lineage>
</organism>
<feature type="region of interest" description="Disordered" evidence="1">
    <location>
        <begin position="200"/>
        <end position="219"/>
    </location>
</feature>
<sequence length="473" mass="52637">MAANEKDRVPHLMSGARMGLDVISSLEGMVTDEGEVFDSCFRELVRHERCACRQRGDLMEVMRGHYASLVEEVVKHLSRLKGSLETTLAEEERLKQQVYHVQRLAKLLAEDAKVNDDHRQKLASMAPTELELYIDSRIRPGATAANATVPSPTPPTKKNGEGGAGNAKEGSASSISGPANEETGGNAAPRESVESLAGVLSEVRPAHRVEARNATEETDRTRHMMASMKVDMLQDMIEERAAARREQERREKWRQYNAATAIKNWWRKVNPPEWEDEDRQYAATLIQANIRGKIARIMRKRLLEEFRMTRGAIMLQNMYRRYLAVRERRRRARIVKLALGSGLRTLGRAMNELEAKAAALQACEQSRKKRGTKTSGVLDDSPPSPAGLATERTVEAVTDGIGGIGEKLKEDSVPSLVARLKALEHVLEQEEERHRRELLADSEGEHGSGGWRNSSASANSSAGGARGVPKRRR</sequence>
<evidence type="ECO:0000313" key="2">
    <source>
        <dbReference type="EMBL" id="CBN73778.1"/>
    </source>
</evidence>
<evidence type="ECO:0000313" key="3">
    <source>
        <dbReference type="Proteomes" id="UP000002630"/>
    </source>
</evidence>
<feature type="region of interest" description="Disordered" evidence="1">
    <location>
        <begin position="429"/>
        <end position="473"/>
    </location>
</feature>
<dbReference type="AlphaFoldDB" id="D8LRZ4"/>
<dbReference type="Proteomes" id="UP000002630">
    <property type="component" value="Linkage Group LG06"/>
</dbReference>
<accession>D8LRZ4</accession>
<dbReference type="EMBL" id="FN648926">
    <property type="protein sequence ID" value="CBN73778.1"/>
    <property type="molecule type" value="Genomic_DNA"/>
</dbReference>
<evidence type="ECO:0000256" key="1">
    <source>
        <dbReference type="SAM" id="MobiDB-lite"/>
    </source>
</evidence>
<dbReference type="Pfam" id="PF00612">
    <property type="entry name" value="IQ"/>
    <property type="match status" value="1"/>
</dbReference>
<dbReference type="EMBL" id="FN649731">
    <property type="protein sequence ID" value="CBN73778.1"/>
    <property type="molecule type" value="Genomic_DNA"/>
</dbReference>
<gene>
    <name evidence="2" type="ORF">Esi_0007_0030</name>
</gene>
<dbReference type="PROSITE" id="PS50096">
    <property type="entry name" value="IQ"/>
    <property type="match status" value="2"/>
</dbReference>
<protein>
    <submittedName>
        <fullName evidence="2">Uncharacterized protein</fullName>
    </submittedName>
</protein>
<feature type="region of interest" description="Disordered" evidence="1">
    <location>
        <begin position="366"/>
        <end position="393"/>
    </location>
</feature>
<feature type="compositionally biased region" description="Basic and acidic residues" evidence="1">
    <location>
        <begin position="204"/>
        <end position="219"/>
    </location>
</feature>
<keyword evidence="3" id="KW-1185">Reference proteome</keyword>
<feature type="region of interest" description="Disordered" evidence="1">
    <location>
        <begin position="144"/>
        <end position="192"/>
    </location>
</feature>
<reference evidence="2 3" key="1">
    <citation type="journal article" date="2010" name="Nature">
        <title>The Ectocarpus genome and the independent evolution of multicellularity in brown algae.</title>
        <authorList>
            <person name="Cock J.M."/>
            <person name="Sterck L."/>
            <person name="Rouze P."/>
            <person name="Scornet D."/>
            <person name="Allen A.E."/>
            <person name="Amoutzias G."/>
            <person name="Anthouard V."/>
            <person name="Artiguenave F."/>
            <person name="Aury J.M."/>
            <person name="Badger J.H."/>
            <person name="Beszteri B."/>
            <person name="Billiau K."/>
            <person name="Bonnet E."/>
            <person name="Bothwell J.H."/>
            <person name="Bowler C."/>
            <person name="Boyen C."/>
            <person name="Brownlee C."/>
            <person name="Carrano C.J."/>
            <person name="Charrier B."/>
            <person name="Cho G.Y."/>
            <person name="Coelho S.M."/>
            <person name="Collen J."/>
            <person name="Corre E."/>
            <person name="Da Silva C."/>
            <person name="Delage L."/>
            <person name="Delaroque N."/>
            <person name="Dittami S.M."/>
            <person name="Doulbeau S."/>
            <person name="Elias M."/>
            <person name="Farnham G."/>
            <person name="Gachon C.M."/>
            <person name="Gschloessl B."/>
            <person name="Heesch S."/>
            <person name="Jabbari K."/>
            <person name="Jubin C."/>
            <person name="Kawai H."/>
            <person name="Kimura K."/>
            <person name="Kloareg B."/>
            <person name="Kupper F.C."/>
            <person name="Lang D."/>
            <person name="Le Bail A."/>
            <person name="Leblanc C."/>
            <person name="Lerouge P."/>
            <person name="Lohr M."/>
            <person name="Lopez P.J."/>
            <person name="Martens C."/>
            <person name="Maumus F."/>
            <person name="Michel G."/>
            <person name="Miranda-Saavedra D."/>
            <person name="Morales J."/>
            <person name="Moreau H."/>
            <person name="Motomura T."/>
            <person name="Nagasato C."/>
            <person name="Napoli C.A."/>
            <person name="Nelson D.R."/>
            <person name="Nyvall-Collen P."/>
            <person name="Peters A.F."/>
            <person name="Pommier C."/>
            <person name="Potin P."/>
            <person name="Poulain J."/>
            <person name="Quesneville H."/>
            <person name="Read B."/>
            <person name="Rensing S.A."/>
            <person name="Ritter A."/>
            <person name="Rousvoal S."/>
            <person name="Samanta M."/>
            <person name="Samson G."/>
            <person name="Schroeder D.C."/>
            <person name="Segurens B."/>
            <person name="Strittmatter M."/>
            <person name="Tonon T."/>
            <person name="Tregear J.W."/>
            <person name="Valentin K."/>
            <person name="von Dassow P."/>
            <person name="Yamagishi T."/>
            <person name="Van de Peer Y."/>
            <person name="Wincker P."/>
        </authorList>
    </citation>
    <scope>NUCLEOTIDE SEQUENCE [LARGE SCALE GENOMIC DNA]</scope>
    <source>
        <strain evidence="3">Ec32 / CCAP1310/4</strain>
    </source>
</reference>
<dbReference type="InParanoid" id="D8LRZ4"/>